<reference evidence="1" key="1">
    <citation type="submission" date="2024-09" db="EMBL/GenBank/DDBJ databases">
        <title>Black Yeasts Isolated from many extreme environments.</title>
        <authorList>
            <person name="Coleine C."/>
            <person name="Stajich J.E."/>
            <person name="Selbmann L."/>
        </authorList>
    </citation>
    <scope>NUCLEOTIDE SEQUENCE</scope>
    <source>
        <strain evidence="1">CCFEE 5737</strain>
    </source>
</reference>
<evidence type="ECO:0000313" key="2">
    <source>
        <dbReference type="Proteomes" id="UP001186974"/>
    </source>
</evidence>
<protein>
    <submittedName>
        <fullName evidence="1">Uncharacterized protein</fullName>
    </submittedName>
</protein>
<name>A0ACC3D7R1_9PEZI</name>
<organism evidence="1 2">
    <name type="scientific">Coniosporium uncinatum</name>
    <dbReference type="NCBI Taxonomy" id="93489"/>
    <lineage>
        <taxon>Eukaryota</taxon>
        <taxon>Fungi</taxon>
        <taxon>Dikarya</taxon>
        <taxon>Ascomycota</taxon>
        <taxon>Pezizomycotina</taxon>
        <taxon>Dothideomycetes</taxon>
        <taxon>Dothideomycetes incertae sedis</taxon>
        <taxon>Coniosporium</taxon>
    </lineage>
</organism>
<keyword evidence="2" id="KW-1185">Reference proteome</keyword>
<accession>A0ACC3D7R1</accession>
<dbReference type="EMBL" id="JAWDJW010007068">
    <property type="protein sequence ID" value="KAK3062925.1"/>
    <property type="molecule type" value="Genomic_DNA"/>
</dbReference>
<evidence type="ECO:0000313" key="1">
    <source>
        <dbReference type="EMBL" id="KAK3062925.1"/>
    </source>
</evidence>
<sequence length="145" mass="16251">MSEGRCLPGSAQAEYTIHFKAVVWKPYKGEIVDGQVASVVDSGFFVDVGPLSVFVAKAMIPSDIKYDGNATPPQWTDNGDQVIEKGTHIRVKIKGIRGEIGAMYAIATIKEDYLGYEFYTIFIKRFHEETTQLNSASMFCHYLWT</sequence>
<gene>
    <name evidence="1" type="ORF">LTS18_003085</name>
</gene>
<proteinExistence type="predicted"/>
<comment type="caution">
    <text evidence="1">The sequence shown here is derived from an EMBL/GenBank/DDBJ whole genome shotgun (WGS) entry which is preliminary data.</text>
</comment>
<dbReference type="Proteomes" id="UP001186974">
    <property type="component" value="Unassembled WGS sequence"/>
</dbReference>